<dbReference type="SUPFAM" id="SSF53474">
    <property type="entry name" value="alpha/beta-Hydrolases"/>
    <property type="match status" value="1"/>
</dbReference>
<gene>
    <name evidence="3" type="ORF">DIZ80_01570</name>
</gene>
<dbReference type="AlphaFoldDB" id="A0A370DND0"/>
<keyword evidence="4" id="KW-1185">Reference proteome</keyword>
<evidence type="ECO:0000259" key="2">
    <source>
        <dbReference type="Pfam" id="PF00561"/>
    </source>
</evidence>
<name>A0A370DND0_9GAMM</name>
<dbReference type="Proteomes" id="UP000254266">
    <property type="component" value="Unassembled WGS sequence"/>
</dbReference>
<feature type="chain" id="PRO_5016861041" description="AB hydrolase-1 domain-containing protein" evidence="1">
    <location>
        <begin position="23"/>
        <end position="275"/>
    </location>
</feature>
<dbReference type="Gene3D" id="3.40.50.1820">
    <property type="entry name" value="alpha/beta hydrolase"/>
    <property type="match status" value="1"/>
</dbReference>
<feature type="domain" description="AB hydrolase-1" evidence="2">
    <location>
        <begin position="24"/>
        <end position="154"/>
    </location>
</feature>
<comment type="caution">
    <text evidence="3">The sequence shown here is derived from an EMBL/GenBank/DDBJ whole genome shotgun (WGS) entry which is preliminary data.</text>
</comment>
<organism evidence="3 4">
    <name type="scientific">endosymbiont of Galathealinum brachiosum</name>
    <dbReference type="NCBI Taxonomy" id="2200906"/>
    <lineage>
        <taxon>Bacteria</taxon>
        <taxon>Pseudomonadati</taxon>
        <taxon>Pseudomonadota</taxon>
        <taxon>Gammaproteobacteria</taxon>
        <taxon>sulfur-oxidizing symbionts</taxon>
    </lineage>
</organism>
<sequence length="275" mass="29913">MKKIKKIIYTLIFLSYSSISHAEILVLVHGWSANANTWIQSGVIPTLAANGWNNAGIVISLPNYQINYIPAHGEKADNKVYRVHLPAEAPLHIQASHLLGELNFIHTLFPAEKINLAGHSAGGVVARLALIKASNLPIISLITIASPNTGTPRALEGLDIIEGKPFFCPGPGLDIVKTFIGGNDYRYLKSSRGALIDLRPATLNSLIGWLNHQQHPQIQYHSIVRQGAADNIVPEYSQDLNRAPALQGKAQVYLTPTDHSLKAADGQLLADILNR</sequence>
<keyword evidence="1" id="KW-0732">Signal</keyword>
<dbReference type="EMBL" id="QFXC01000003">
    <property type="protein sequence ID" value="RDH85646.1"/>
    <property type="molecule type" value="Genomic_DNA"/>
</dbReference>
<feature type="signal peptide" evidence="1">
    <location>
        <begin position="1"/>
        <end position="22"/>
    </location>
</feature>
<evidence type="ECO:0000313" key="3">
    <source>
        <dbReference type="EMBL" id="RDH85646.1"/>
    </source>
</evidence>
<dbReference type="InterPro" id="IPR000073">
    <property type="entry name" value="AB_hydrolase_1"/>
</dbReference>
<accession>A0A370DND0</accession>
<proteinExistence type="predicted"/>
<dbReference type="InterPro" id="IPR029058">
    <property type="entry name" value="AB_hydrolase_fold"/>
</dbReference>
<evidence type="ECO:0000313" key="4">
    <source>
        <dbReference type="Proteomes" id="UP000254266"/>
    </source>
</evidence>
<evidence type="ECO:0000256" key="1">
    <source>
        <dbReference type="SAM" id="SignalP"/>
    </source>
</evidence>
<dbReference type="Pfam" id="PF00561">
    <property type="entry name" value="Abhydrolase_1"/>
    <property type="match status" value="1"/>
</dbReference>
<reference evidence="3 4" key="1">
    <citation type="journal article" date="2018" name="ISME J.">
        <title>Endosymbiont genomes yield clues of tubeworm success.</title>
        <authorList>
            <person name="Li Y."/>
            <person name="Liles M.R."/>
            <person name="Halanych K.M."/>
        </authorList>
    </citation>
    <scope>NUCLEOTIDE SEQUENCE [LARGE SCALE GENOMIC DNA]</scope>
    <source>
        <strain evidence="3">A1464</strain>
    </source>
</reference>
<protein>
    <recommendedName>
        <fullName evidence="2">AB hydrolase-1 domain-containing protein</fullName>
    </recommendedName>
</protein>